<dbReference type="CDD" id="cd11299">
    <property type="entry name" value="O-FucT_plant"/>
    <property type="match status" value="1"/>
</dbReference>
<keyword evidence="8" id="KW-1133">Transmembrane helix</keyword>
<dbReference type="GO" id="GO:0006004">
    <property type="term" value="P:fucose metabolic process"/>
    <property type="evidence" value="ECO:0007669"/>
    <property type="project" value="UniProtKB-KW"/>
</dbReference>
<dbReference type="GO" id="GO:0016757">
    <property type="term" value="F:glycosyltransferase activity"/>
    <property type="evidence" value="ECO:0007669"/>
    <property type="project" value="UniProtKB-KW"/>
</dbReference>
<dbReference type="AlphaFoldDB" id="A0A3P6EY76"/>
<evidence type="ECO:0000256" key="5">
    <source>
        <dbReference type="ARBA" id="ARBA00023277"/>
    </source>
</evidence>
<evidence type="ECO:0000256" key="4">
    <source>
        <dbReference type="ARBA" id="ARBA00023253"/>
    </source>
</evidence>
<dbReference type="Pfam" id="PF10250">
    <property type="entry name" value="O-FucT"/>
    <property type="match status" value="1"/>
</dbReference>
<feature type="compositionally biased region" description="Low complexity" evidence="7">
    <location>
        <begin position="77"/>
        <end position="87"/>
    </location>
</feature>
<evidence type="ECO:0000256" key="2">
    <source>
        <dbReference type="ARBA" id="ARBA00022676"/>
    </source>
</evidence>
<proteinExistence type="inferred from homology"/>
<organism evidence="9">
    <name type="scientific">Brassica oleracea</name>
    <name type="common">Wild cabbage</name>
    <dbReference type="NCBI Taxonomy" id="3712"/>
    <lineage>
        <taxon>Eukaryota</taxon>
        <taxon>Viridiplantae</taxon>
        <taxon>Streptophyta</taxon>
        <taxon>Embryophyta</taxon>
        <taxon>Tracheophyta</taxon>
        <taxon>Spermatophyta</taxon>
        <taxon>Magnoliopsida</taxon>
        <taxon>eudicotyledons</taxon>
        <taxon>Gunneridae</taxon>
        <taxon>Pentapetalae</taxon>
        <taxon>rosids</taxon>
        <taxon>malvids</taxon>
        <taxon>Brassicales</taxon>
        <taxon>Brassicaceae</taxon>
        <taxon>Brassiceae</taxon>
        <taxon>Brassica</taxon>
    </lineage>
</organism>
<gene>
    <name evidence="9" type="ORF">BOLC5T32397H</name>
</gene>
<evidence type="ECO:0000313" key="9">
    <source>
        <dbReference type="EMBL" id="VDD44850.1"/>
    </source>
</evidence>
<evidence type="ECO:0000256" key="8">
    <source>
        <dbReference type="SAM" id="Phobius"/>
    </source>
</evidence>
<keyword evidence="4" id="KW-0294">Fucose metabolism</keyword>
<keyword evidence="8" id="KW-0812">Transmembrane</keyword>
<evidence type="ECO:0000256" key="6">
    <source>
        <dbReference type="ARBA" id="ARBA00030350"/>
    </source>
</evidence>
<feature type="transmembrane region" description="Helical" evidence="8">
    <location>
        <begin position="126"/>
        <end position="154"/>
    </location>
</feature>
<evidence type="ECO:0000256" key="1">
    <source>
        <dbReference type="ARBA" id="ARBA00007737"/>
    </source>
</evidence>
<accession>A0A3P6EY76</accession>
<protein>
    <recommendedName>
        <fullName evidence="6">O-fucosyltransferase family protein</fullName>
    </recommendedName>
</protein>
<keyword evidence="3" id="KW-0808">Transferase</keyword>
<keyword evidence="2" id="KW-0328">Glycosyltransferase</keyword>
<dbReference type="PANTHER" id="PTHR31288:SF8">
    <property type="entry name" value="O-FUCOSYLTRANSFERASE 10-RELATED"/>
    <property type="match status" value="1"/>
</dbReference>
<sequence>MFRLFKNLTVFVVRQNRKKNFNVLKFPQIHLPKNISVATTPRDLSLIHYLFSPSKIKIEAFFFLSPMKSKIYHQQNSNNSVVGSDNGCRSESPSPPLSPNRRVPRRQRRQTLFRASSFSFRRKLRYLLLLPMIYASGVFMCVGPFSGLVGWVYVPGSVYRSPEIYRKLRDDIFADNSTDVELSSVWKYKRRPKMQKPCPNSTVTSHLALNGESSALTLSGYLIVEANGGLNQQRSAICNAVAVAGLLNAVLVIPEFEFHAIWKDSSTFGDIYDEDHFISSLERYVKVVRHVPNEVMARFDYNLTSIPTIRVQAWATVKYYNGEVYPMLKERGVIRISPFANRLAMSVPPYIQLLRCIANYKALKFSSPISTLAEKLVDRMVEKSSDTGGKYVAVHLRFEEDMVAFSCCLYEGGRAEKSEMDVIRQKSWKGKFKRRDRVIRPDLNRVIGKCPLTPLEVGMMLRGMGFDNNTSIYLASGRIYQPEKHLAPLQEMFPRLYTKESLATPEELAPFEGYSSRMAALDYTVSLLSEVFVTTQGGNFPHFLMGHRRFLFGGHAKTIIPDKPKLVLLLQDMEMRWEVFKKEMKQMLGESDRKGVMVPRLRKINRKTSIYTYPLPECECIFHLSSNFSTTGNIQNLGALHPTSNLMTSARL</sequence>
<dbReference type="EMBL" id="LR031877">
    <property type="protein sequence ID" value="VDD44850.1"/>
    <property type="molecule type" value="Genomic_DNA"/>
</dbReference>
<keyword evidence="8" id="KW-0472">Membrane</keyword>
<reference evidence="9" key="1">
    <citation type="submission" date="2018-11" db="EMBL/GenBank/DDBJ databases">
        <authorList>
            <consortium name="Genoscope - CEA"/>
            <person name="William W."/>
        </authorList>
    </citation>
    <scope>NUCLEOTIDE SEQUENCE</scope>
</reference>
<feature type="region of interest" description="Disordered" evidence="7">
    <location>
        <begin position="77"/>
        <end position="106"/>
    </location>
</feature>
<dbReference type="InterPro" id="IPR019378">
    <property type="entry name" value="GDP-Fuc_O-FucTrfase"/>
</dbReference>
<dbReference type="PANTHER" id="PTHR31288">
    <property type="entry name" value="O-FUCOSYLTRANSFERASE FAMILY PROTEIN"/>
    <property type="match status" value="1"/>
</dbReference>
<comment type="similarity">
    <text evidence="1">Belongs to the glycosyltransferase GT106 family.</text>
</comment>
<name>A0A3P6EY76_BRAOL</name>
<dbReference type="InterPro" id="IPR024709">
    <property type="entry name" value="FucosylTrfase_pln"/>
</dbReference>
<evidence type="ECO:0000256" key="7">
    <source>
        <dbReference type="SAM" id="MobiDB-lite"/>
    </source>
</evidence>
<keyword evidence="5" id="KW-0119">Carbohydrate metabolism</keyword>
<evidence type="ECO:0000256" key="3">
    <source>
        <dbReference type="ARBA" id="ARBA00022679"/>
    </source>
</evidence>